<evidence type="ECO:0008006" key="5">
    <source>
        <dbReference type="Google" id="ProtNLM"/>
    </source>
</evidence>
<accession>A0ABT9AB09</accession>
<feature type="region of interest" description="Disordered" evidence="1">
    <location>
        <begin position="1"/>
        <end position="25"/>
    </location>
</feature>
<organism evidence="3 4">
    <name type="scientific">Hymenobacter mellowenesis</name>
    <dbReference type="NCBI Taxonomy" id="3063995"/>
    <lineage>
        <taxon>Bacteria</taxon>
        <taxon>Pseudomonadati</taxon>
        <taxon>Bacteroidota</taxon>
        <taxon>Cytophagia</taxon>
        <taxon>Cytophagales</taxon>
        <taxon>Hymenobacteraceae</taxon>
        <taxon>Hymenobacter</taxon>
    </lineage>
</organism>
<evidence type="ECO:0000256" key="2">
    <source>
        <dbReference type="SAM" id="Phobius"/>
    </source>
</evidence>
<sequence>MSATQSTKTGGTGATQAVHQHPQAPKTGGAGRLLLKVLLLGSPFLAILITYFVFDPFRVLYHYQRFEGPLVAIANRDYISTQTYLNTYERRPYSSFILGNSRTMGYLTRDWAKLTGDSLSFHYDASSESLYGIWQKLLFLEQHHAALKNVLIICDHELLKKVDDYDSHLLRKDPRTTGASTFAFQLSFVKAYFSNTFFYQYLYQRATGKFTPELEEILEGRRVAYDPLTNDLTLPDVEQEIKRDSLGFYTKNDRLKRSRKPSVFKAVIGAEQLRQLVAIRNVFARHNTNFQFVVSPLYYQQHLNPADISILQRTFGASHIHDFSGTNEFTSQNGNYYEDSHYRPKVGREILRRIYSAPGDSASTRP</sequence>
<keyword evidence="2" id="KW-0472">Membrane</keyword>
<keyword evidence="2" id="KW-1133">Transmembrane helix</keyword>
<keyword evidence="4" id="KW-1185">Reference proteome</keyword>
<dbReference type="Proteomes" id="UP001167796">
    <property type="component" value="Unassembled WGS sequence"/>
</dbReference>
<feature type="transmembrane region" description="Helical" evidence="2">
    <location>
        <begin position="33"/>
        <end position="54"/>
    </location>
</feature>
<evidence type="ECO:0000313" key="4">
    <source>
        <dbReference type="Proteomes" id="UP001167796"/>
    </source>
</evidence>
<reference evidence="3" key="1">
    <citation type="submission" date="2023-07" db="EMBL/GenBank/DDBJ databases">
        <authorList>
            <person name="Kim M.K."/>
        </authorList>
    </citation>
    <scope>NUCLEOTIDE SEQUENCE</scope>
    <source>
        <strain evidence="3">M29</strain>
    </source>
</reference>
<keyword evidence="2" id="KW-0812">Transmembrane</keyword>
<proteinExistence type="predicted"/>
<evidence type="ECO:0000256" key="1">
    <source>
        <dbReference type="SAM" id="MobiDB-lite"/>
    </source>
</evidence>
<dbReference type="EMBL" id="JAUQSX010000004">
    <property type="protein sequence ID" value="MDO7846602.1"/>
    <property type="molecule type" value="Genomic_DNA"/>
</dbReference>
<gene>
    <name evidence="3" type="ORF">Q5H92_09560</name>
</gene>
<evidence type="ECO:0000313" key="3">
    <source>
        <dbReference type="EMBL" id="MDO7846602.1"/>
    </source>
</evidence>
<feature type="compositionally biased region" description="Polar residues" evidence="1">
    <location>
        <begin position="1"/>
        <end position="18"/>
    </location>
</feature>
<dbReference type="RefSeq" id="WP_305011289.1">
    <property type="nucleotide sequence ID" value="NZ_JAUQSX010000004.1"/>
</dbReference>
<protein>
    <recommendedName>
        <fullName evidence="5">Histidine kinase</fullName>
    </recommendedName>
</protein>
<comment type="caution">
    <text evidence="3">The sequence shown here is derived from an EMBL/GenBank/DDBJ whole genome shotgun (WGS) entry which is preliminary data.</text>
</comment>
<name>A0ABT9AB09_9BACT</name>